<evidence type="ECO:0000259" key="2">
    <source>
        <dbReference type="Pfam" id="PF25794"/>
    </source>
</evidence>
<dbReference type="SUPFAM" id="SSF55874">
    <property type="entry name" value="ATPase domain of HSP90 chaperone/DNA topoisomerase II/histidine kinase"/>
    <property type="match status" value="1"/>
</dbReference>
<dbReference type="InterPro" id="IPR036890">
    <property type="entry name" value="HATPase_C_sf"/>
</dbReference>
<feature type="domain" description="Sacsin/Nov" evidence="2">
    <location>
        <begin position="46"/>
        <end position="149"/>
    </location>
</feature>
<keyword evidence="4" id="KW-1185">Reference proteome</keyword>
<dbReference type="InterPro" id="IPR022155">
    <property type="entry name" value="DUF3684"/>
</dbReference>
<dbReference type="EMBL" id="KN833688">
    <property type="protein sequence ID" value="KIK29680.1"/>
    <property type="molecule type" value="Genomic_DNA"/>
</dbReference>
<dbReference type="PANTHER" id="PTHR47839:SF1">
    <property type="entry name" value="DOMAIN PROTEIN, PUTATIVE (AFU_ORTHOLOGUE AFUA_6G04830)-RELATED"/>
    <property type="match status" value="1"/>
</dbReference>
<evidence type="ECO:0000256" key="1">
    <source>
        <dbReference type="SAM" id="MobiDB-lite"/>
    </source>
</evidence>
<dbReference type="NCBIfam" id="NF047352">
    <property type="entry name" value="P_loop_sacsin"/>
    <property type="match status" value="1"/>
</dbReference>
<reference evidence="4" key="2">
    <citation type="submission" date="2015-01" db="EMBL/GenBank/DDBJ databases">
        <title>Evolutionary Origins and Diversification of the Mycorrhizal Mutualists.</title>
        <authorList>
            <consortium name="DOE Joint Genome Institute"/>
            <consortium name="Mycorrhizal Genomics Consortium"/>
            <person name="Kohler A."/>
            <person name="Kuo A."/>
            <person name="Nagy L.G."/>
            <person name="Floudas D."/>
            <person name="Copeland A."/>
            <person name="Barry K.W."/>
            <person name="Cichocki N."/>
            <person name="Veneault-Fourrey C."/>
            <person name="LaButti K."/>
            <person name="Lindquist E.A."/>
            <person name="Lipzen A."/>
            <person name="Lundell T."/>
            <person name="Morin E."/>
            <person name="Murat C."/>
            <person name="Riley R."/>
            <person name="Ohm R."/>
            <person name="Sun H."/>
            <person name="Tunlid A."/>
            <person name="Henrissat B."/>
            <person name="Grigoriev I.V."/>
            <person name="Hibbett D.S."/>
            <person name="Martin F."/>
        </authorList>
    </citation>
    <scope>NUCLEOTIDE SEQUENCE [LARGE SCALE GENOMIC DNA]</scope>
    <source>
        <strain evidence="4">441</strain>
    </source>
</reference>
<dbReference type="OrthoDB" id="10031156at2759"/>
<dbReference type="Proteomes" id="UP000054018">
    <property type="component" value="Unassembled WGS sequence"/>
</dbReference>
<protein>
    <recommendedName>
        <fullName evidence="2">Sacsin/Nov domain-containing protein</fullName>
    </recommendedName>
</protein>
<evidence type="ECO:0000313" key="3">
    <source>
        <dbReference type="EMBL" id="KIK29680.1"/>
    </source>
</evidence>
<sequence length="1614" mass="183753">MALATNGDATGRLARGKVNVNDRALVDKVLARYPKEFTGKLRNPTHLMFRELIQNADDAHAESVEIEFQTKEYLVTDKGTARVNDLNTIQLARWVMRNDGDAFTTKDWERITNIADGNPDERKIGAFGVGFFSVFSVTDCPIIISGGIRTRMFYENNELLVESGSYATARDWTTFEMDLKPEADLTIPKPFDLSRFISTAVTFLVNVNNVTVLFNGSVLSKITKSRGEPTQIEIPQGLKSTSPSNLFEVTSVKAIAQQVTVNISGQAYRAGSNSHSFRKKSKQHVDPATKPSFFGRKSSEANGYSILPDTSAKNFSLDYTVYSADVCTRPPPRMARGIEVATKKKPPKTFLFEAVHFTSSEYESVQRDHDLMRCLNSVFMGPQGLFSERDGEHEAKLFVGQSTSETTGIAVHLSSRFIPTVERESIDLANGQVRKWNEELLYVGGFMARLIYERGMSVVRNEWSSRPDQARKEGLFLMKSFTFRSSPDSNVAGLLQKAFFECTPNLAFPIVSDLGVQDSKDVRKPNETFASFMKRRPVLDPVPEAEGMITTLPKWYKVSDYTFRDIVDELNQRVFMEGEMVAFITWWIKFCFAKWGDGNTDDRDEVKKQFNQASKRFRPTLRKSEHDTILISDIRKFVNGKGWGSYLRAEDPLPHDTIPISFTSRLDPLAVRTVLGWEGLSIVDWVQHIAVATLNPDYGRVLEILQSLWSSLKSPEREQIISLLQNVDCILTSRGLKKPSEAYFPEADLFGDLPVIQPSDFNEQMLQEFGVQSFIPWSGIKERRVLFLCLVYLPHPRCTPYQLAVYLDKTLDIMTAEERMELRQMAIFAGTDGDLHCIADLYTPAQWDADLKLPVIKWTDTYARNGSTVYLERLIRLGLKTHPRLDVIIRKASSQDSSMRKAAFAFLVAHLNSFYSNYDPADFQHVAFVPCGKSTHVQLGTPEQVFTSSDWELFGFKRLHYSVDKKEAARLLKIKDRPPASAIVKVLRENPPRDNKEAQSWFELLSRKGGFTADEIKEMAELKIVPIHTGGDASLVSWVQPRQCFLEKPDDSNVHHRQLFNFVMFNPAASTFLKWCGAKPKPDYNDISEALLQDPLAYLDKAKSLKYLDDLRQVAVGYHNLSTETRTKMKNAEIFLGYCRTGGQNASPSAESTQCALRRAREILIADDMESHRLFGEYVLVAPKEEVFDNFYRAMGSANLSVHVSHTIEMEGILSKNGEDLRSHILHRLNIFLYDQENTRRSDVRVDEWHKPEHFKVKYCKRLRITKCLDFEDALEGDRSKLTTLCDALAGIERTREGNHILWVADDGSESRPDWYDMSVALCRLLFKTRRAHDVSSLMTILDASLDDLRRRGYEVDDMSMPMPMASQFVTPTVVRSPSPDRLPIISRSPRQFQGWLRDARHLVVELFTHRKKSGGRFLSAEMEQLMDEALKLCSRDDGNLDRTIHQSAEHAKRGKKQCDVKYCSASRVTDLKYCRRTQCDMAVFKATGSNDPPLEELEAFSGVLRNLAQMFDLIPVQLHIFWQGDDVELMGFNRNRVIYLNLAHFKEKHFEKLSSDDHGKADVYGAWFLIIAHEIAHNKAFWHNEDHELLFTALVQSRLTPLRKLLADVAPRV</sequence>
<dbReference type="Pfam" id="PF12449">
    <property type="entry name" value="DUF3684"/>
    <property type="match status" value="1"/>
</dbReference>
<accession>A0A0C9YX40</accession>
<name>A0A0C9YX40_9AGAM</name>
<gene>
    <name evidence="3" type="ORF">PISMIDRAFT_6484</name>
</gene>
<dbReference type="HOGENOM" id="CLU_001744_1_0_1"/>
<dbReference type="Pfam" id="PF25794">
    <property type="entry name" value="SACS"/>
    <property type="match status" value="1"/>
</dbReference>
<evidence type="ECO:0000313" key="4">
    <source>
        <dbReference type="Proteomes" id="UP000054018"/>
    </source>
</evidence>
<dbReference type="PANTHER" id="PTHR47839">
    <property type="entry name" value="DOMAIN PROTEIN, PUTATIVE (AFU_ORTHOLOGUE AFUA_6G04830)-RELATED"/>
    <property type="match status" value="1"/>
</dbReference>
<dbReference type="InterPro" id="IPR058210">
    <property type="entry name" value="SACS/Nov_dom"/>
</dbReference>
<reference evidence="3 4" key="1">
    <citation type="submission" date="2014-04" db="EMBL/GenBank/DDBJ databases">
        <authorList>
            <consortium name="DOE Joint Genome Institute"/>
            <person name="Kuo A."/>
            <person name="Kohler A."/>
            <person name="Costa M.D."/>
            <person name="Nagy L.G."/>
            <person name="Floudas D."/>
            <person name="Copeland A."/>
            <person name="Barry K.W."/>
            <person name="Cichocki N."/>
            <person name="Veneault-Fourrey C."/>
            <person name="LaButti K."/>
            <person name="Lindquist E.A."/>
            <person name="Lipzen A."/>
            <person name="Lundell T."/>
            <person name="Morin E."/>
            <person name="Murat C."/>
            <person name="Sun H."/>
            <person name="Tunlid A."/>
            <person name="Henrissat B."/>
            <person name="Grigoriev I.V."/>
            <person name="Hibbett D.S."/>
            <person name="Martin F."/>
            <person name="Nordberg H.P."/>
            <person name="Cantor M.N."/>
            <person name="Hua S.X."/>
        </authorList>
    </citation>
    <scope>NUCLEOTIDE SEQUENCE [LARGE SCALE GENOMIC DNA]</scope>
    <source>
        <strain evidence="3 4">441</strain>
    </source>
</reference>
<dbReference type="STRING" id="765257.A0A0C9YX40"/>
<organism evidence="3 4">
    <name type="scientific">Pisolithus microcarpus 441</name>
    <dbReference type="NCBI Taxonomy" id="765257"/>
    <lineage>
        <taxon>Eukaryota</taxon>
        <taxon>Fungi</taxon>
        <taxon>Dikarya</taxon>
        <taxon>Basidiomycota</taxon>
        <taxon>Agaricomycotina</taxon>
        <taxon>Agaricomycetes</taxon>
        <taxon>Agaricomycetidae</taxon>
        <taxon>Boletales</taxon>
        <taxon>Sclerodermatineae</taxon>
        <taxon>Pisolithaceae</taxon>
        <taxon>Pisolithus</taxon>
    </lineage>
</organism>
<feature type="region of interest" description="Disordered" evidence="1">
    <location>
        <begin position="272"/>
        <end position="292"/>
    </location>
</feature>
<dbReference type="Gene3D" id="3.30.565.10">
    <property type="entry name" value="Histidine kinase-like ATPase, C-terminal domain"/>
    <property type="match status" value="1"/>
</dbReference>
<proteinExistence type="predicted"/>